<proteinExistence type="predicted"/>
<keyword evidence="6" id="KW-1185">Reference proteome</keyword>
<dbReference type="Gene3D" id="1.10.10.10">
    <property type="entry name" value="Winged helix-like DNA-binding domain superfamily/Winged helix DNA-binding domain"/>
    <property type="match status" value="1"/>
</dbReference>
<dbReference type="InterPro" id="IPR023187">
    <property type="entry name" value="Tscrpt_reg_MarR-type_CS"/>
</dbReference>
<organism evidence="5 6">
    <name type="scientific">Paractinoplanes globisporus</name>
    <dbReference type="NCBI Taxonomy" id="113565"/>
    <lineage>
        <taxon>Bacteria</taxon>
        <taxon>Bacillati</taxon>
        <taxon>Actinomycetota</taxon>
        <taxon>Actinomycetes</taxon>
        <taxon>Micromonosporales</taxon>
        <taxon>Micromonosporaceae</taxon>
        <taxon>Paractinoplanes</taxon>
    </lineage>
</organism>
<evidence type="ECO:0000256" key="2">
    <source>
        <dbReference type="ARBA" id="ARBA00023125"/>
    </source>
</evidence>
<comment type="caution">
    <text evidence="5">The sequence shown here is derived from an EMBL/GenBank/DDBJ whole genome shotgun (WGS) entry which is preliminary data.</text>
</comment>
<sequence>MTDHHPSLVETERAMREHVESLGLDFEAAHAVSSIYRAANAVRSYIWNELLRPYDLSWTGWVVLWVVWIFDGMETRHAAEAAAISKATLTGVARTLESRGWLEKRGRTDDRRLVELYLTAEGKKLMEELYPKFNAIETKVVGRLSGQDTKGMTKSLREIVTTIEETGLPG</sequence>
<protein>
    <submittedName>
        <fullName evidence="5">MarR family winged helix-turn-helix transcriptional regulator</fullName>
    </submittedName>
</protein>
<dbReference type="SUPFAM" id="SSF46785">
    <property type="entry name" value="Winged helix' DNA-binding domain"/>
    <property type="match status" value="1"/>
</dbReference>
<name>A0ABW6W9Y7_9ACTN</name>
<dbReference type="PROSITE" id="PS50995">
    <property type="entry name" value="HTH_MARR_2"/>
    <property type="match status" value="1"/>
</dbReference>
<feature type="domain" description="HTH marR-type" evidence="4">
    <location>
        <begin position="28"/>
        <end position="165"/>
    </location>
</feature>
<dbReference type="EMBL" id="JBIAZU010000002">
    <property type="protein sequence ID" value="MFF5290127.1"/>
    <property type="molecule type" value="Genomic_DNA"/>
</dbReference>
<dbReference type="InterPro" id="IPR036388">
    <property type="entry name" value="WH-like_DNA-bd_sf"/>
</dbReference>
<dbReference type="PROSITE" id="PS01117">
    <property type="entry name" value="HTH_MARR_1"/>
    <property type="match status" value="1"/>
</dbReference>
<gene>
    <name evidence="5" type="ORF">ACFY35_11835</name>
</gene>
<dbReference type="Proteomes" id="UP001602245">
    <property type="component" value="Unassembled WGS sequence"/>
</dbReference>
<dbReference type="PANTHER" id="PTHR33164:SF89">
    <property type="entry name" value="MARR FAMILY REGULATORY PROTEIN"/>
    <property type="match status" value="1"/>
</dbReference>
<dbReference type="InterPro" id="IPR036390">
    <property type="entry name" value="WH_DNA-bd_sf"/>
</dbReference>
<evidence type="ECO:0000313" key="5">
    <source>
        <dbReference type="EMBL" id="MFF5290127.1"/>
    </source>
</evidence>
<dbReference type="RefSeq" id="WP_020510745.1">
    <property type="nucleotide sequence ID" value="NZ_JBIAZU010000002.1"/>
</dbReference>
<evidence type="ECO:0000256" key="3">
    <source>
        <dbReference type="ARBA" id="ARBA00023163"/>
    </source>
</evidence>
<reference evidence="5 6" key="1">
    <citation type="submission" date="2024-10" db="EMBL/GenBank/DDBJ databases">
        <title>The Natural Products Discovery Center: Release of the First 8490 Sequenced Strains for Exploring Actinobacteria Biosynthetic Diversity.</title>
        <authorList>
            <person name="Kalkreuter E."/>
            <person name="Kautsar S.A."/>
            <person name="Yang D."/>
            <person name="Bader C.D."/>
            <person name="Teijaro C.N."/>
            <person name="Fluegel L."/>
            <person name="Davis C.M."/>
            <person name="Simpson J.R."/>
            <person name="Lauterbach L."/>
            <person name="Steele A.D."/>
            <person name="Gui C."/>
            <person name="Meng S."/>
            <person name="Li G."/>
            <person name="Viehrig K."/>
            <person name="Ye F."/>
            <person name="Su P."/>
            <person name="Kiefer A.F."/>
            <person name="Nichols A."/>
            <person name="Cepeda A.J."/>
            <person name="Yan W."/>
            <person name="Fan B."/>
            <person name="Jiang Y."/>
            <person name="Adhikari A."/>
            <person name="Zheng C.-J."/>
            <person name="Schuster L."/>
            <person name="Cowan T.M."/>
            <person name="Smanski M.J."/>
            <person name="Chevrette M.G."/>
            <person name="De Carvalho L.P.S."/>
            <person name="Shen B."/>
        </authorList>
    </citation>
    <scope>NUCLEOTIDE SEQUENCE [LARGE SCALE GENOMIC DNA]</scope>
    <source>
        <strain evidence="5 6">NPDC000087</strain>
    </source>
</reference>
<evidence type="ECO:0000313" key="6">
    <source>
        <dbReference type="Proteomes" id="UP001602245"/>
    </source>
</evidence>
<dbReference type="InterPro" id="IPR039422">
    <property type="entry name" value="MarR/SlyA-like"/>
</dbReference>
<accession>A0ABW6W9Y7</accession>
<keyword evidence="2" id="KW-0238">DNA-binding</keyword>
<dbReference type="SMART" id="SM00347">
    <property type="entry name" value="HTH_MARR"/>
    <property type="match status" value="1"/>
</dbReference>
<evidence type="ECO:0000259" key="4">
    <source>
        <dbReference type="PROSITE" id="PS50995"/>
    </source>
</evidence>
<dbReference type="Pfam" id="PF01047">
    <property type="entry name" value="MarR"/>
    <property type="match status" value="1"/>
</dbReference>
<dbReference type="PANTHER" id="PTHR33164">
    <property type="entry name" value="TRANSCRIPTIONAL REGULATOR, MARR FAMILY"/>
    <property type="match status" value="1"/>
</dbReference>
<dbReference type="InterPro" id="IPR000835">
    <property type="entry name" value="HTH_MarR-typ"/>
</dbReference>
<evidence type="ECO:0000256" key="1">
    <source>
        <dbReference type="ARBA" id="ARBA00023015"/>
    </source>
</evidence>
<keyword evidence="3" id="KW-0804">Transcription</keyword>
<keyword evidence="1" id="KW-0805">Transcription regulation</keyword>